<dbReference type="PIRSF" id="PIRSF000509">
    <property type="entry name" value="Trp_DMAT"/>
    <property type="match status" value="1"/>
</dbReference>
<evidence type="ECO:0000256" key="1">
    <source>
        <dbReference type="ARBA" id="ARBA00010209"/>
    </source>
</evidence>
<proteinExistence type="inferred from homology"/>
<dbReference type="InterPro" id="IPR033964">
    <property type="entry name" value="ABBA"/>
</dbReference>
<dbReference type="NCBIfam" id="TIGR03429">
    <property type="entry name" value="arom_pren_DMATS"/>
    <property type="match status" value="1"/>
</dbReference>
<dbReference type="CDD" id="cd13929">
    <property type="entry name" value="PT-DMATS_CymD"/>
    <property type="match status" value="1"/>
</dbReference>
<protein>
    <submittedName>
        <fullName evidence="4">Aromatic prenyltransferase</fullName>
    </submittedName>
</protein>
<dbReference type="GO" id="GO:0009820">
    <property type="term" value="P:alkaloid metabolic process"/>
    <property type="evidence" value="ECO:0007669"/>
    <property type="project" value="InterPro"/>
</dbReference>
<accession>A0A6A6H3Z2</accession>
<keyword evidence="5" id="KW-1185">Reference proteome</keyword>
<feature type="binding site" evidence="3">
    <location>
        <position position="214"/>
    </location>
    <ligand>
        <name>dimethylallyl diphosphate</name>
        <dbReference type="ChEBI" id="CHEBI:57623"/>
    </ligand>
</feature>
<evidence type="ECO:0000256" key="3">
    <source>
        <dbReference type="PIRSR" id="PIRSR000509-1"/>
    </source>
</evidence>
<dbReference type="OrthoDB" id="3354387at2759"/>
<feature type="binding site" evidence="3">
    <location>
        <position position="286"/>
    </location>
    <ligand>
        <name>dimethylallyl diphosphate</name>
        <dbReference type="ChEBI" id="CHEBI:57623"/>
    </ligand>
</feature>
<organism evidence="4 5">
    <name type="scientific">Viridothelium virens</name>
    <name type="common">Speckled blister lichen</name>
    <name type="synonym">Trypethelium virens</name>
    <dbReference type="NCBI Taxonomy" id="1048519"/>
    <lineage>
        <taxon>Eukaryota</taxon>
        <taxon>Fungi</taxon>
        <taxon>Dikarya</taxon>
        <taxon>Ascomycota</taxon>
        <taxon>Pezizomycotina</taxon>
        <taxon>Dothideomycetes</taxon>
        <taxon>Dothideomycetes incertae sedis</taxon>
        <taxon>Trypetheliales</taxon>
        <taxon>Trypetheliaceae</taxon>
        <taxon>Viridothelium</taxon>
    </lineage>
</organism>
<dbReference type="InterPro" id="IPR012148">
    <property type="entry name" value="ABBA_DMATS-like"/>
</dbReference>
<feature type="binding site" evidence="3">
    <location>
        <position position="284"/>
    </location>
    <ligand>
        <name>dimethylallyl diphosphate</name>
        <dbReference type="ChEBI" id="CHEBI:57623"/>
    </ligand>
</feature>
<evidence type="ECO:0000313" key="4">
    <source>
        <dbReference type="EMBL" id="KAF2232243.1"/>
    </source>
</evidence>
<feature type="binding site" evidence="3">
    <location>
        <position position="282"/>
    </location>
    <ligand>
        <name>dimethylallyl diphosphate</name>
        <dbReference type="ChEBI" id="CHEBI:57623"/>
    </ligand>
</feature>
<feature type="binding site" evidence="3">
    <location>
        <position position="128"/>
    </location>
    <ligand>
        <name>dimethylallyl diphosphate</name>
        <dbReference type="ChEBI" id="CHEBI:57623"/>
    </ligand>
</feature>
<comment type="similarity">
    <text evidence="1">Belongs to the tryptophan dimethylallyltransferase family.</text>
</comment>
<dbReference type="InterPro" id="IPR017795">
    <property type="entry name" value="ABBA_NscD-like"/>
</dbReference>
<dbReference type="PANTHER" id="PTHR40627">
    <property type="entry name" value="INDOLE PRENYLTRANSFERASE TDIB-RELATED"/>
    <property type="match status" value="1"/>
</dbReference>
<dbReference type="Proteomes" id="UP000800092">
    <property type="component" value="Unassembled WGS sequence"/>
</dbReference>
<reference evidence="4" key="1">
    <citation type="journal article" date="2020" name="Stud. Mycol.">
        <title>101 Dothideomycetes genomes: a test case for predicting lifestyles and emergence of pathogens.</title>
        <authorList>
            <person name="Haridas S."/>
            <person name="Albert R."/>
            <person name="Binder M."/>
            <person name="Bloem J."/>
            <person name="Labutti K."/>
            <person name="Salamov A."/>
            <person name="Andreopoulos B."/>
            <person name="Baker S."/>
            <person name="Barry K."/>
            <person name="Bills G."/>
            <person name="Bluhm B."/>
            <person name="Cannon C."/>
            <person name="Castanera R."/>
            <person name="Culley D."/>
            <person name="Daum C."/>
            <person name="Ezra D."/>
            <person name="Gonzalez J."/>
            <person name="Henrissat B."/>
            <person name="Kuo A."/>
            <person name="Liang C."/>
            <person name="Lipzen A."/>
            <person name="Lutzoni F."/>
            <person name="Magnuson J."/>
            <person name="Mondo S."/>
            <person name="Nolan M."/>
            <person name="Ohm R."/>
            <person name="Pangilinan J."/>
            <person name="Park H.-J."/>
            <person name="Ramirez L."/>
            <person name="Alfaro M."/>
            <person name="Sun H."/>
            <person name="Tritt A."/>
            <person name="Yoshinaga Y."/>
            <person name="Zwiers L.-H."/>
            <person name="Turgeon B."/>
            <person name="Goodwin S."/>
            <person name="Spatafora J."/>
            <person name="Crous P."/>
            <person name="Grigoriev I."/>
        </authorList>
    </citation>
    <scope>NUCLEOTIDE SEQUENCE</scope>
    <source>
        <strain evidence="4">Tuck. ex Michener</strain>
    </source>
</reference>
<feature type="binding site" evidence="3">
    <location>
        <position position="111"/>
    </location>
    <ligand>
        <name>L-tryptophan</name>
        <dbReference type="ChEBI" id="CHEBI:57912"/>
    </ligand>
</feature>
<feature type="binding site" evidence="3">
    <location>
        <position position="365"/>
    </location>
    <ligand>
        <name>dimethylallyl diphosphate</name>
        <dbReference type="ChEBI" id="CHEBI:57623"/>
    </ligand>
</feature>
<evidence type="ECO:0000313" key="5">
    <source>
        <dbReference type="Proteomes" id="UP000800092"/>
    </source>
</evidence>
<keyword evidence="2 4" id="KW-0808">Transferase</keyword>
<dbReference type="SFLD" id="SFLDS00036">
    <property type="entry name" value="Aromatic_Prenyltransferase"/>
    <property type="match status" value="1"/>
</dbReference>
<dbReference type="PANTHER" id="PTHR40627:SF4">
    <property type="entry name" value="PRENYLTRANSFERASE ASQH1-RELATED"/>
    <property type="match status" value="1"/>
</dbReference>
<feature type="binding site" evidence="3">
    <location>
        <position position="216"/>
    </location>
    <ligand>
        <name>dimethylallyl diphosphate</name>
        <dbReference type="ChEBI" id="CHEBI:57623"/>
    </ligand>
</feature>
<dbReference type="AlphaFoldDB" id="A0A6A6H3Z2"/>
<gene>
    <name evidence="4" type="ORF">EV356DRAFT_550072</name>
</gene>
<dbReference type="Pfam" id="PF11991">
    <property type="entry name" value="Trp_DMAT"/>
    <property type="match status" value="1"/>
</dbReference>
<sequence>MHFLTHHDVYTACTPSLHEIDIESKRDRLRVNLPSYDRVSRSSDDALFWLTATGIFLEKLVSYGGYSSDEQRKTFEFYRNFVVPSLGPRPTSGGHPATWKSFMTDDFTPLEFSWNWGSGNELPERRVRFSIEAIGYQAGSSVDPWNMTTTLQLIQRLGGGMNKLDLQWFHQLAGKLLPFTDSRRSGTPEPSPVQASISTMFLAFELGKGEPLVKVYMMPKARSFVSKRPSQQLLIDTMEQFAQDTEWVSLGELSKDLRKWTETKFLDPFMIAFDCVVPTKSRMKIYVRSSDTSFASVEKIMSLYEDPSTIGNGLGELRRLWEILFNEDEPFDSMRQLPSVEHETSGILFYIEAHPTSRRKNVKVYLPVKHYAKNDWNTAQGLASFIRQRNSCQCDLADRYLGALTQACRDRNLEETRGVQTYIACKIENDSLSITSYLSPDIYAELQRDMRLQNC</sequence>
<dbReference type="SFLD" id="SFLDG01162">
    <property type="entry name" value="I"/>
    <property type="match status" value="1"/>
</dbReference>
<dbReference type="EMBL" id="ML991817">
    <property type="protein sequence ID" value="KAF2232243.1"/>
    <property type="molecule type" value="Genomic_DNA"/>
</dbReference>
<dbReference type="GO" id="GO:0016765">
    <property type="term" value="F:transferase activity, transferring alkyl or aryl (other than methyl) groups"/>
    <property type="evidence" value="ECO:0007669"/>
    <property type="project" value="InterPro"/>
</dbReference>
<evidence type="ECO:0000256" key="2">
    <source>
        <dbReference type="ARBA" id="ARBA00022679"/>
    </source>
</evidence>
<name>A0A6A6H3Z2_VIRVR</name>